<dbReference type="SMART" id="SM00822">
    <property type="entry name" value="PKS_KR"/>
    <property type="match status" value="1"/>
</dbReference>
<dbReference type="InterPro" id="IPR036736">
    <property type="entry name" value="ACP-like_sf"/>
</dbReference>
<dbReference type="PANTHER" id="PTHR43775">
    <property type="entry name" value="FATTY ACID SYNTHASE"/>
    <property type="match status" value="1"/>
</dbReference>
<dbReference type="SMART" id="SM00825">
    <property type="entry name" value="PKS_KS"/>
    <property type="match status" value="1"/>
</dbReference>
<dbReference type="Gene3D" id="1.10.1200.10">
    <property type="entry name" value="ACP-like"/>
    <property type="match status" value="1"/>
</dbReference>
<dbReference type="PhylomeDB" id="B2J539"/>
<dbReference type="InterPro" id="IPR049900">
    <property type="entry name" value="PKS_mFAS_DH"/>
</dbReference>
<dbReference type="Gene3D" id="3.30.70.3290">
    <property type="match status" value="1"/>
</dbReference>
<name>B2J539_NOSP7</name>
<reference evidence="10" key="1">
    <citation type="submission" date="2008-04" db="EMBL/GenBank/DDBJ databases">
        <title>Complete sequence of chromosome of Nostoc punctiforme ATCC 29133.</title>
        <authorList>
            <consortium name="US DOE Joint Genome Institute"/>
            <person name="Copeland A."/>
            <person name="Lucas S."/>
            <person name="Lapidus A."/>
            <person name="Glavina del Rio T."/>
            <person name="Dalin E."/>
            <person name="Tice H."/>
            <person name="Pitluck S."/>
            <person name="Chain P."/>
            <person name="Malfatti S."/>
            <person name="Shin M."/>
            <person name="Vergez L."/>
            <person name="Schmutz J."/>
            <person name="Larimer F."/>
            <person name="Land M."/>
            <person name="Hauser L."/>
            <person name="Kyrpides N."/>
            <person name="Kim E."/>
            <person name="Meeks J.C."/>
            <person name="Elhai J."/>
            <person name="Campbell E.L."/>
            <person name="Thiel T."/>
            <person name="Longmire J."/>
            <person name="Potts M."/>
            <person name="Atlas R."/>
        </authorList>
    </citation>
    <scope>NUCLEOTIDE SEQUENCE [LARGE SCALE GENOMIC DNA]</scope>
    <source>
        <strain evidence="10">ATCC 29133 / PCC 73102</strain>
    </source>
</reference>
<evidence type="ECO:0000256" key="2">
    <source>
        <dbReference type="ARBA" id="ARBA00022553"/>
    </source>
</evidence>
<dbReference type="STRING" id="63737.Npun_R2080"/>
<dbReference type="PROSITE" id="PS52004">
    <property type="entry name" value="KS3_2"/>
    <property type="match status" value="1"/>
</dbReference>
<dbReference type="SUPFAM" id="SSF52151">
    <property type="entry name" value="FabD/lysophospholipase-like"/>
    <property type="match status" value="1"/>
</dbReference>
<keyword evidence="3 9" id="KW-0808">Transferase</keyword>
<dbReference type="Pfam" id="PF02801">
    <property type="entry name" value="Ketoacyl-synt_C"/>
    <property type="match status" value="1"/>
</dbReference>
<dbReference type="PROSITE" id="PS00606">
    <property type="entry name" value="KS3_1"/>
    <property type="match status" value="1"/>
</dbReference>
<dbReference type="Pfam" id="PF21089">
    <property type="entry name" value="PKS_DH_N"/>
    <property type="match status" value="1"/>
</dbReference>
<dbReference type="PROSITE" id="PS52019">
    <property type="entry name" value="PKS_MFAS_DH"/>
    <property type="match status" value="1"/>
</dbReference>
<gene>
    <name evidence="9" type="ordered locus">Npun_R2080</name>
</gene>
<sequence length="1897" mass="207689">MVSEIQIKSGFFKLRITNYELRIKTMTIADQNQLSSSKRLLFALDEALAKIEATERSKNEAIAVIGMGCRFPGGANNPETLWQLLCDGLDATREVPPERWDIDSLYHPDPDIPGKMYVRSAGFLSDIDQFEPQFFGISPREAASTDPQQRLLLEVCWEALERAGEAPDKLAGSQTGVFIGVTANDYARLQSQALDQIDSYYITGNTLNAAAGRLSYTLGFQGPSMSIDTACSSSLVAIHQACQSLRNGECNQALAGGVNLILSPEVTVALCRTRMLSPEGRCKTFDADADGFARGEGCGIIVLKRLSDAQADKNNILAVIRGSAINQDGASSGFTVPNCSAQQTVIRQALKNAKVDFSEVSYIEAHGTGTSLGDPIEVRAIAGVLGKKRSPEDPLKIGTVKTNIGHLESAAGVAGVIKTILQLQHQQIVAHLHLKQLNPHINWEELAITVPTKQTAWQAKKGRRIAGVSAFGASGTNAHLILEEAPVEEAGEQGSRGAGEQGSRGAGEQGRNSSKSFPSASCDRPLHILSLSAKTPEALKQLASNYESHLAAHPEESFTDTCFTANTGRSQLAYRLSIVADSGEQAGDRLNAWKAGETSAAGIWQGQQPTAKPKIAFLFAGQGSQCAGVGRELYATQPTFKAALDKCADILRSYLDIPLLELLWGSSSHLIDQTAYTQPAIFAIEYALYQLWQSWGIQPNAVFGHSVGEYIAACVAGVFSLEDGLKLIATRAKLMQALPSGGGMAAVLVDKSQLLQALSPYAQQVVIAAYNGPRSFTISGAVEALEAVCKTLEAQGARTKRLNVSHAFHSSLMQPMLKEFEVVARQIDYHQPRIPLIANLTGQAAQREIATPEYWVKHVREAVQFEKSVQTLQQSGYELFLELSTKPTLLGMARQCLPENSAVWLPSLHPGQSDWYSILPTLAQLYAHGVTVDWLGFDRDYTRAKVILPTYPWQRQRCWVKSRAKATSLHKLHPLLDKQLRSPLSKDIFFESRFGTKLLPFLGDHLVYSEVVVPGACHLSLLLAAAKSTFKNSGCVLENVVFPQALAIAQDKERIVQLALTAENVDFAFKLISFEEEEADNWAVHATGKVTTAYGKPSTVSRSEVESRCTRELASIQLYEALRERNIDLGTSFRWLNSIHLGEREALGCLKVPTTILDAAEYELHPTLIDSCFQLFFAITPIEGEETFIPFSLEKFQFYQRPESELLWCHAKLRSLDTIQADRVIGDLQLFDQTGQLIAEVTGFEGRKANRQAVLRNFQAETGNWLYQVHWQPQQLSILPTHPQSGSWLLFAHDYEQGLQLAQQLRDRSQHCIIATVGTSYKQLNQETYQVNPTQPEDFQQLLEDSLSQQPPLRGVVYLEASAIPEDVSLNALREAQTVSYASALHLVQAVVQTPGLEAPRFWIVTRGTQAVSKNPVPLQVSQAALWGLGRVINHEHPELSCTCVDLAANAEADMEILLSELSSPDSENQISYHQGVRHVARLERYRGRSQNKDFKVAKDGSYLITGGLGALGLESAEWLVEQGAQHLILVGRNQPSATAQDTITQLENAGAQVLVVTADISDAAAATGVFEFIRSSLPPLRGVIHSAGVVDDGALRQLSWERFNRVLEPKVAGAWNLHCLTQDLTLDFFVCYSSIASLIGTPGQGSYAVANAFMDALVCDRQAHGLPGLSINWGPWAEVGMAARLENRSQSKIVAQGISGITSEKGFQVLGELLGQAAYQVGVLPINWNQFFEQSSFGIDEKFFEAFTPKLEQPEAEEFDVLQQLKAAPINEQRALLTTHVCNQVAKVIALDPSQINPQQGFFDLGMDSLTSVELKQRLQKSLGCQIPDTFVFNYPTIEAAVNYIAEKVLETETPSAATESASNNENLLLEFSESLEELSEAQIAELLTLKLDALD</sequence>
<dbReference type="HOGENOM" id="CLU_000022_35_2_3"/>
<evidence type="ECO:0000259" key="6">
    <source>
        <dbReference type="PROSITE" id="PS50075"/>
    </source>
</evidence>
<dbReference type="Proteomes" id="UP000001191">
    <property type="component" value="Chromosome"/>
</dbReference>
<dbReference type="Gene3D" id="3.40.50.720">
    <property type="entry name" value="NAD(P)-binding Rossmann-like Domain"/>
    <property type="match status" value="1"/>
</dbReference>
<feature type="active site" description="Proton acceptor; for dehydratase activity" evidence="4">
    <location>
        <position position="1005"/>
    </location>
</feature>
<dbReference type="SMART" id="SM00826">
    <property type="entry name" value="PKS_DH"/>
    <property type="match status" value="1"/>
</dbReference>
<dbReference type="Pfam" id="PF21394">
    <property type="entry name" value="Beta-ketacyl_N"/>
    <property type="match status" value="1"/>
</dbReference>
<feature type="region of interest" description="N-terminal hotdog fold" evidence="4">
    <location>
        <begin position="973"/>
        <end position="1097"/>
    </location>
</feature>
<proteinExistence type="predicted"/>
<dbReference type="PROSITE" id="PS50075">
    <property type="entry name" value="CARRIER"/>
    <property type="match status" value="1"/>
</dbReference>
<dbReference type="eggNOG" id="COG3321">
    <property type="taxonomic scope" value="Bacteria"/>
</dbReference>
<dbReference type="FunFam" id="3.40.47.10:FF:000019">
    <property type="entry name" value="Polyketide synthase type I"/>
    <property type="match status" value="1"/>
</dbReference>
<dbReference type="InterPro" id="IPR036291">
    <property type="entry name" value="NAD(P)-bd_dom_sf"/>
</dbReference>
<feature type="domain" description="PKS/mFAS DH" evidence="8">
    <location>
        <begin position="973"/>
        <end position="1255"/>
    </location>
</feature>
<dbReference type="Pfam" id="PF22621">
    <property type="entry name" value="CurL-like_PKS_C"/>
    <property type="match status" value="1"/>
</dbReference>
<dbReference type="EC" id="2.3.1.165" evidence="9"/>
<keyword evidence="2" id="KW-0597">Phosphoprotein</keyword>
<organism evidence="9 10">
    <name type="scientific">Nostoc punctiforme (strain ATCC 29133 / PCC 73102)</name>
    <dbReference type="NCBI Taxonomy" id="63737"/>
    <lineage>
        <taxon>Bacteria</taxon>
        <taxon>Bacillati</taxon>
        <taxon>Cyanobacteriota</taxon>
        <taxon>Cyanophyceae</taxon>
        <taxon>Nostocales</taxon>
        <taxon>Nostocaceae</taxon>
        <taxon>Nostoc</taxon>
    </lineage>
</organism>
<dbReference type="GO" id="GO:0004315">
    <property type="term" value="F:3-oxoacyl-[acyl-carrier-protein] synthase activity"/>
    <property type="evidence" value="ECO:0007669"/>
    <property type="project" value="InterPro"/>
</dbReference>
<keyword evidence="9" id="KW-0012">Acyltransferase</keyword>
<dbReference type="InterPro" id="IPR049552">
    <property type="entry name" value="PKS_DH_N"/>
</dbReference>
<dbReference type="InterPro" id="IPR016035">
    <property type="entry name" value="Acyl_Trfase/lysoPLipase"/>
</dbReference>
<evidence type="ECO:0000256" key="1">
    <source>
        <dbReference type="ARBA" id="ARBA00022450"/>
    </source>
</evidence>
<accession>B2J539</accession>
<dbReference type="InterPro" id="IPR020841">
    <property type="entry name" value="PKS_Beta-ketoAc_synthase_dom"/>
</dbReference>
<dbReference type="Pfam" id="PF00698">
    <property type="entry name" value="Acyl_transf_1"/>
    <property type="match status" value="1"/>
</dbReference>
<reference evidence="9 10" key="2">
    <citation type="journal article" date="2013" name="Plant Physiol.">
        <title>A Nostoc punctiforme Sugar Transporter Necessary to Establish a Cyanobacterium-Plant Symbiosis.</title>
        <authorList>
            <person name="Ekman M."/>
            <person name="Picossi S."/>
            <person name="Campbell E.L."/>
            <person name="Meeks J.C."/>
            <person name="Flores E."/>
        </authorList>
    </citation>
    <scope>NUCLEOTIDE SEQUENCE [LARGE SCALE GENOMIC DNA]</scope>
    <source>
        <strain evidence="10">ATCC 29133 / PCC 73102</strain>
    </source>
</reference>
<dbReference type="SUPFAM" id="SSF53901">
    <property type="entry name" value="Thiolase-like"/>
    <property type="match status" value="1"/>
</dbReference>
<dbReference type="GO" id="GO:0050641">
    <property type="term" value="F:6-methylsalicylic acid synthase activity"/>
    <property type="evidence" value="ECO:0007669"/>
    <property type="project" value="UniProtKB-EC"/>
</dbReference>
<dbReference type="Gene3D" id="3.10.129.120">
    <property type="match status" value="1"/>
</dbReference>
<dbReference type="SUPFAM" id="SSF47336">
    <property type="entry name" value="ACP-like"/>
    <property type="match status" value="1"/>
</dbReference>
<feature type="compositionally biased region" description="Polar residues" evidence="5">
    <location>
        <begin position="510"/>
        <end position="519"/>
    </location>
</feature>
<dbReference type="InterPro" id="IPR016036">
    <property type="entry name" value="Malonyl_transacylase_ACP-bd"/>
</dbReference>
<evidence type="ECO:0000313" key="9">
    <source>
        <dbReference type="EMBL" id="ACC80699.1"/>
    </source>
</evidence>
<dbReference type="SMART" id="SM01294">
    <property type="entry name" value="PKS_PP_betabranch"/>
    <property type="match status" value="1"/>
</dbReference>
<dbReference type="FunFam" id="3.40.366.10:FF:000002">
    <property type="entry name" value="Probable polyketide synthase 2"/>
    <property type="match status" value="1"/>
</dbReference>
<dbReference type="GO" id="GO:0006633">
    <property type="term" value="P:fatty acid biosynthetic process"/>
    <property type="evidence" value="ECO:0007669"/>
    <property type="project" value="InterPro"/>
</dbReference>
<dbReference type="GO" id="GO:0004312">
    <property type="term" value="F:fatty acid synthase activity"/>
    <property type="evidence" value="ECO:0007669"/>
    <property type="project" value="TreeGrafter"/>
</dbReference>
<dbReference type="InterPro" id="IPR050091">
    <property type="entry name" value="PKS_NRPS_Biosynth_Enz"/>
</dbReference>
<dbReference type="EMBL" id="CP001037">
    <property type="protein sequence ID" value="ACC80699.1"/>
    <property type="molecule type" value="Genomic_DNA"/>
</dbReference>
<dbReference type="Gene3D" id="3.40.47.10">
    <property type="match status" value="1"/>
</dbReference>
<dbReference type="Pfam" id="PF14765">
    <property type="entry name" value="PS-DH"/>
    <property type="match status" value="1"/>
</dbReference>
<feature type="region of interest" description="Disordered" evidence="5">
    <location>
        <begin position="486"/>
        <end position="521"/>
    </location>
</feature>
<dbReference type="SMART" id="SM00827">
    <property type="entry name" value="PKS_AT"/>
    <property type="match status" value="1"/>
</dbReference>
<dbReference type="InterPro" id="IPR014030">
    <property type="entry name" value="Ketoacyl_synth_N"/>
</dbReference>
<dbReference type="Pfam" id="PF00550">
    <property type="entry name" value="PP-binding"/>
    <property type="match status" value="1"/>
</dbReference>
<dbReference type="CDD" id="cd08955">
    <property type="entry name" value="KR_2_FAS_SDR_x"/>
    <property type="match status" value="1"/>
</dbReference>
<evidence type="ECO:0000256" key="5">
    <source>
        <dbReference type="SAM" id="MobiDB-lite"/>
    </source>
</evidence>
<dbReference type="SUPFAM" id="SSF55048">
    <property type="entry name" value="Probable ACP-binding domain of malonyl-CoA ACP transacylase"/>
    <property type="match status" value="1"/>
</dbReference>
<dbReference type="InterPro" id="IPR049490">
    <property type="entry name" value="C883_1060-like_KR_N"/>
</dbReference>
<dbReference type="InterPro" id="IPR014031">
    <property type="entry name" value="Ketoacyl_synth_C"/>
</dbReference>
<dbReference type="PANTHER" id="PTHR43775:SF37">
    <property type="entry name" value="SI:DKEY-61P9.11"/>
    <property type="match status" value="1"/>
</dbReference>
<keyword evidence="1" id="KW-0596">Phosphopantetheine</keyword>
<evidence type="ECO:0000256" key="3">
    <source>
        <dbReference type="ARBA" id="ARBA00022679"/>
    </source>
</evidence>
<feature type="compositionally biased region" description="Gly residues" evidence="5">
    <location>
        <begin position="494"/>
        <end position="508"/>
    </location>
</feature>
<dbReference type="Gene3D" id="3.40.366.10">
    <property type="entry name" value="Malonyl-Coenzyme A Acyl Carrier Protein, domain 2"/>
    <property type="match status" value="1"/>
</dbReference>
<dbReference type="InterPro" id="IPR009081">
    <property type="entry name" value="PP-bd_ACP"/>
</dbReference>
<dbReference type="EnsemblBacteria" id="ACC80699">
    <property type="protein sequence ID" value="ACC80699"/>
    <property type="gene ID" value="Npun_R2080"/>
</dbReference>
<dbReference type="Pfam" id="PF08659">
    <property type="entry name" value="KR"/>
    <property type="match status" value="1"/>
</dbReference>
<dbReference type="KEGG" id="npu:Npun_R2080"/>
<dbReference type="SMART" id="SM00823">
    <property type="entry name" value="PKS_PP"/>
    <property type="match status" value="1"/>
</dbReference>
<feature type="domain" description="Ketosynthase family 3 (KS3)" evidence="7">
    <location>
        <begin position="59"/>
        <end position="484"/>
    </location>
</feature>
<keyword evidence="10" id="KW-1185">Reference proteome</keyword>
<dbReference type="GO" id="GO:0031177">
    <property type="term" value="F:phosphopantetheine binding"/>
    <property type="evidence" value="ECO:0007669"/>
    <property type="project" value="InterPro"/>
</dbReference>
<dbReference type="InterPro" id="IPR014043">
    <property type="entry name" value="Acyl_transferase_dom"/>
</dbReference>
<dbReference type="GO" id="GO:0071770">
    <property type="term" value="P:DIM/DIP cell wall layer assembly"/>
    <property type="evidence" value="ECO:0007669"/>
    <property type="project" value="TreeGrafter"/>
</dbReference>
<dbReference type="InterPro" id="IPR057326">
    <property type="entry name" value="KR_dom"/>
</dbReference>
<dbReference type="Gene3D" id="3.10.129.10">
    <property type="entry name" value="Hotdog Thioesterase"/>
    <property type="match status" value="1"/>
</dbReference>
<dbReference type="CDD" id="cd00833">
    <property type="entry name" value="PKS"/>
    <property type="match status" value="1"/>
</dbReference>
<dbReference type="eggNOG" id="COG1028">
    <property type="taxonomic scope" value="Bacteria"/>
</dbReference>
<evidence type="ECO:0000259" key="8">
    <source>
        <dbReference type="PROSITE" id="PS52019"/>
    </source>
</evidence>
<dbReference type="InterPro" id="IPR013968">
    <property type="entry name" value="PKS_KR"/>
</dbReference>
<dbReference type="InterPro" id="IPR016039">
    <property type="entry name" value="Thiolase-like"/>
</dbReference>
<evidence type="ECO:0000259" key="7">
    <source>
        <dbReference type="PROSITE" id="PS52004"/>
    </source>
</evidence>
<dbReference type="InterPro" id="IPR020806">
    <property type="entry name" value="PKS_PP-bd"/>
</dbReference>
<dbReference type="GO" id="GO:0005886">
    <property type="term" value="C:plasma membrane"/>
    <property type="evidence" value="ECO:0007669"/>
    <property type="project" value="TreeGrafter"/>
</dbReference>
<feature type="active site" description="Proton donor; for dehydratase activity" evidence="4">
    <location>
        <position position="1170"/>
    </location>
</feature>
<evidence type="ECO:0000313" key="10">
    <source>
        <dbReference type="Proteomes" id="UP000001191"/>
    </source>
</evidence>
<dbReference type="InterPro" id="IPR001227">
    <property type="entry name" value="Ac_transferase_dom_sf"/>
</dbReference>
<dbReference type="Pfam" id="PF00109">
    <property type="entry name" value="ketoacyl-synt"/>
    <property type="match status" value="1"/>
</dbReference>
<dbReference type="InterPro" id="IPR020807">
    <property type="entry name" value="PKS_DH"/>
</dbReference>
<protein>
    <submittedName>
        <fullName evidence="9">Beta-ketoacyl synthase</fullName>
        <ecNumber evidence="9">2.3.1.165</ecNumber>
    </submittedName>
</protein>
<feature type="domain" description="Carrier" evidence="6">
    <location>
        <begin position="1773"/>
        <end position="1850"/>
    </location>
</feature>
<evidence type="ECO:0000256" key="4">
    <source>
        <dbReference type="PROSITE-ProRule" id="PRU01363"/>
    </source>
</evidence>
<dbReference type="InterPro" id="IPR018201">
    <property type="entry name" value="Ketoacyl_synth_AS"/>
</dbReference>
<dbReference type="SUPFAM" id="SSF51735">
    <property type="entry name" value="NAD(P)-binding Rossmann-fold domains"/>
    <property type="match status" value="2"/>
</dbReference>
<dbReference type="InterPro" id="IPR049551">
    <property type="entry name" value="PKS_DH_C"/>
</dbReference>
<dbReference type="GO" id="GO:0005737">
    <property type="term" value="C:cytoplasm"/>
    <property type="evidence" value="ECO:0007669"/>
    <property type="project" value="TreeGrafter"/>
</dbReference>
<feature type="region of interest" description="C-terminal hotdog fold" evidence="4">
    <location>
        <begin position="1110"/>
        <end position="1255"/>
    </location>
</feature>